<protein>
    <recommendedName>
        <fullName evidence="2">YCII-related domain-containing protein</fullName>
    </recommendedName>
</protein>
<dbReference type="Proteomes" id="UP000321261">
    <property type="component" value="Unassembled WGS sequence"/>
</dbReference>
<evidence type="ECO:0000313" key="3">
    <source>
        <dbReference type="EMBL" id="TWF74654.1"/>
    </source>
</evidence>
<reference evidence="3 4" key="1">
    <citation type="submission" date="2019-06" db="EMBL/GenBank/DDBJ databases">
        <title>Sequencing the genomes of 1000 actinobacteria strains.</title>
        <authorList>
            <person name="Klenk H.-P."/>
        </authorList>
    </citation>
    <scope>NUCLEOTIDE SEQUENCE [LARGE SCALE GENOMIC DNA]</scope>
    <source>
        <strain evidence="3 4">DSM 45671</strain>
    </source>
</reference>
<comment type="caution">
    <text evidence="3">The sequence shown here is derived from an EMBL/GenBank/DDBJ whole genome shotgun (WGS) entry which is preliminary data.</text>
</comment>
<sequence>MSLFAVFYTYAEGSDDKRDEHRPAHRAFLRELHEAGKLKVCGPWGPEEAPGGMLIFEGESAAEIGELLDRDPFAEVGVVAERSIKSWGIVIGGLG</sequence>
<dbReference type="OrthoDB" id="8968203at2"/>
<dbReference type="SUPFAM" id="SSF54909">
    <property type="entry name" value="Dimeric alpha+beta barrel"/>
    <property type="match status" value="1"/>
</dbReference>
<dbReference type="InterPro" id="IPR051807">
    <property type="entry name" value="Sec-metab_biosynth-assoc"/>
</dbReference>
<dbReference type="InterPro" id="IPR011008">
    <property type="entry name" value="Dimeric_a/b-barrel"/>
</dbReference>
<evidence type="ECO:0000256" key="1">
    <source>
        <dbReference type="ARBA" id="ARBA00007689"/>
    </source>
</evidence>
<proteinExistence type="inferred from homology"/>
<comment type="similarity">
    <text evidence="1">Belongs to the YciI family.</text>
</comment>
<organism evidence="3 4">
    <name type="scientific">Pseudonocardia hierapolitana</name>
    <dbReference type="NCBI Taxonomy" id="1128676"/>
    <lineage>
        <taxon>Bacteria</taxon>
        <taxon>Bacillati</taxon>
        <taxon>Actinomycetota</taxon>
        <taxon>Actinomycetes</taxon>
        <taxon>Pseudonocardiales</taxon>
        <taxon>Pseudonocardiaceae</taxon>
        <taxon>Pseudonocardia</taxon>
    </lineage>
</organism>
<dbReference type="Pfam" id="PF03795">
    <property type="entry name" value="YCII"/>
    <property type="match status" value="1"/>
</dbReference>
<feature type="domain" description="YCII-related" evidence="2">
    <location>
        <begin position="3"/>
        <end position="87"/>
    </location>
</feature>
<dbReference type="AlphaFoldDB" id="A0A561SIJ9"/>
<dbReference type="PANTHER" id="PTHR33606">
    <property type="entry name" value="PROTEIN YCII"/>
    <property type="match status" value="1"/>
</dbReference>
<evidence type="ECO:0000313" key="4">
    <source>
        <dbReference type="Proteomes" id="UP000321261"/>
    </source>
</evidence>
<keyword evidence="4" id="KW-1185">Reference proteome</keyword>
<name>A0A561SIJ9_9PSEU</name>
<dbReference type="InterPro" id="IPR005545">
    <property type="entry name" value="YCII"/>
</dbReference>
<dbReference type="Gene3D" id="3.30.70.1060">
    <property type="entry name" value="Dimeric alpha+beta barrel"/>
    <property type="match status" value="1"/>
</dbReference>
<dbReference type="EMBL" id="VIWU01000001">
    <property type="protein sequence ID" value="TWF74654.1"/>
    <property type="molecule type" value="Genomic_DNA"/>
</dbReference>
<gene>
    <name evidence="3" type="ORF">FHX44_11535</name>
</gene>
<dbReference type="PANTHER" id="PTHR33606:SF3">
    <property type="entry name" value="PROTEIN YCII"/>
    <property type="match status" value="1"/>
</dbReference>
<evidence type="ECO:0000259" key="2">
    <source>
        <dbReference type="Pfam" id="PF03795"/>
    </source>
</evidence>
<accession>A0A561SIJ9</accession>
<dbReference type="RefSeq" id="WP_147253989.1">
    <property type="nucleotide sequence ID" value="NZ_VIWU01000001.1"/>
</dbReference>